<dbReference type="STRING" id="29364.SAMN04487772_10390"/>
<evidence type="ECO:0000313" key="2">
    <source>
        <dbReference type="EMBL" id="SES78455.1"/>
    </source>
</evidence>
<dbReference type="RefSeq" id="WP_092476197.1">
    <property type="nucleotide sequence ID" value="NZ_FOHN01000003.1"/>
</dbReference>
<organism evidence="2 3">
    <name type="scientific">[Clostridium] polysaccharolyticum</name>
    <dbReference type="NCBI Taxonomy" id="29364"/>
    <lineage>
        <taxon>Bacteria</taxon>
        <taxon>Bacillati</taxon>
        <taxon>Bacillota</taxon>
        <taxon>Clostridia</taxon>
        <taxon>Lachnospirales</taxon>
        <taxon>Lachnospiraceae</taxon>
    </lineage>
</organism>
<keyword evidence="1" id="KW-0472">Membrane</keyword>
<dbReference type="Pfam" id="PF19700">
    <property type="entry name" value="DUF6198"/>
    <property type="match status" value="1"/>
</dbReference>
<keyword evidence="1" id="KW-1133">Transmembrane helix</keyword>
<feature type="transmembrane region" description="Helical" evidence="1">
    <location>
        <begin position="144"/>
        <end position="163"/>
    </location>
</feature>
<accession>A0A1H9ZA18</accession>
<dbReference type="InterPro" id="IPR038750">
    <property type="entry name" value="YczE/YyaS-like"/>
</dbReference>
<keyword evidence="3" id="KW-1185">Reference proteome</keyword>
<feature type="transmembrane region" description="Helical" evidence="1">
    <location>
        <begin position="169"/>
        <end position="189"/>
    </location>
</feature>
<dbReference type="Proteomes" id="UP000199800">
    <property type="component" value="Unassembled WGS sequence"/>
</dbReference>
<sequence>MIKKFLFYALGLLIMALGTVLLLQAGIGLSAFDGLCAGMGNITPISTGRWCMILGIIIILLNALIQKCIPSMFSFLTSIIVGTCIDFWLLILNIHTSNIGVKVIVFFIGMIINAFGVSLYISADLVKGPIDQLMINISNILKSNLWIGKTIMEVIFLIMVLLIGGPIGIGTVIVTFFSGFFVNFFYIFLQKGIKTYD</sequence>
<evidence type="ECO:0000313" key="3">
    <source>
        <dbReference type="Proteomes" id="UP000199800"/>
    </source>
</evidence>
<dbReference type="PANTHER" id="PTHR40078:SF1">
    <property type="entry name" value="INTEGRAL MEMBRANE PROTEIN"/>
    <property type="match status" value="1"/>
</dbReference>
<name>A0A1H9ZA18_9FIRM</name>
<feature type="transmembrane region" description="Helical" evidence="1">
    <location>
        <begin position="5"/>
        <end position="27"/>
    </location>
</feature>
<protein>
    <recommendedName>
        <fullName evidence="4">Membrane protein YczE</fullName>
    </recommendedName>
</protein>
<reference evidence="2 3" key="1">
    <citation type="submission" date="2016-10" db="EMBL/GenBank/DDBJ databases">
        <authorList>
            <person name="de Groot N.N."/>
        </authorList>
    </citation>
    <scope>NUCLEOTIDE SEQUENCE [LARGE SCALE GENOMIC DNA]</scope>
    <source>
        <strain evidence="2 3">DSM 1801</strain>
    </source>
</reference>
<evidence type="ECO:0000256" key="1">
    <source>
        <dbReference type="SAM" id="Phobius"/>
    </source>
</evidence>
<dbReference type="AlphaFoldDB" id="A0A1H9ZA18"/>
<keyword evidence="1" id="KW-0812">Transmembrane</keyword>
<feature type="transmembrane region" description="Helical" evidence="1">
    <location>
        <begin position="47"/>
        <end position="65"/>
    </location>
</feature>
<dbReference type="EMBL" id="FOHN01000003">
    <property type="protein sequence ID" value="SES78455.1"/>
    <property type="molecule type" value="Genomic_DNA"/>
</dbReference>
<gene>
    <name evidence="2" type="ORF">SAMN04487772_10390</name>
</gene>
<feature type="transmembrane region" description="Helical" evidence="1">
    <location>
        <begin position="103"/>
        <end position="123"/>
    </location>
</feature>
<dbReference type="OrthoDB" id="154912at2"/>
<feature type="transmembrane region" description="Helical" evidence="1">
    <location>
        <begin position="72"/>
        <end position="91"/>
    </location>
</feature>
<dbReference type="PANTHER" id="PTHR40078">
    <property type="entry name" value="INTEGRAL MEMBRANE PROTEIN-RELATED"/>
    <property type="match status" value="1"/>
</dbReference>
<evidence type="ECO:0008006" key="4">
    <source>
        <dbReference type="Google" id="ProtNLM"/>
    </source>
</evidence>
<proteinExistence type="predicted"/>